<proteinExistence type="predicted"/>
<reference evidence="1 2" key="1">
    <citation type="journal article" date="2019" name="Appl. Microbiol. Biotechnol.">
        <title>Genome sequence of Isaria javanica and comparative genome analysis insights into family S53 peptidase evolution in fungal entomopathogens.</title>
        <authorList>
            <person name="Lin R."/>
            <person name="Zhang X."/>
            <person name="Xin B."/>
            <person name="Zou M."/>
            <person name="Gao Y."/>
            <person name="Qin F."/>
            <person name="Hu Q."/>
            <person name="Xie B."/>
            <person name="Cheng X."/>
        </authorList>
    </citation>
    <scope>NUCLEOTIDE SEQUENCE [LARGE SCALE GENOMIC DNA]</scope>
    <source>
        <strain evidence="1 2">IJ1G</strain>
    </source>
</reference>
<evidence type="ECO:0000313" key="1">
    <source>
        <dbReference type="EMBL" id="TQV90922.1"/>
    </source>
</evidence>
<organism evidence="1 2">
    <name type="scientific">Cordyceps javanica</name>
    <dbReference type="NCBI Taxonomy" id="43265"/>
    <lineage>
        <taxon>Eukaryota</taxon>
        <taxon>Fungi</taxon>
        <taxon>Dikarya</taxon>
        <taxon>Ascomycota</taxon>
        <taxon>Pezizomycotina</taxon>
        <taxon>Sordariomycetes</taxon>
        <taxon>Hypocreomycetidae</taxon>
        <taxon>Hypocreales</taxon>
        <taxon>Cordycipitaceae</taxon>
        <taxon>Cordyceps</taxon>
    </lineage>
</organism>
<dbReference type="Proteomes" id="UP000315783">
    <property type="component" value="Unassembled WGS sequence"/>
</dbReference>
<dbReference type="EMBL" id="SPUK01000022">
    <property type="protein sequence ID" value="TQV90922.1"/>
    <property type="molecule type" value="Genomic_DNA"/>
</dbReference>
<gene>
    <name evidence="1" type="ORF">IF1G_10443</name>
</gene>
<dbReference type="AlphaFoldDB" id="A0A545VLR0"/>
<protein>
    <submittedName>
        <fullName evidence="1">Uncharacterized protein</fullName>
    </submittedName>
</protein>
<comment type="caution">
    <text evidence="1">The sequence shown here is derived from an EMBL/GenBank/DDBJ whole genome shotgun (WGS) entry which is preliminary data.</text>
</comment>
<sequence length="133" mass="14628">MVVVTRVPRSTVPPRRSVDGIVIIGDSEDEAFASANEEEFPCIQCMESAAVNMKLSCVPTNTGTYTNCRKKKKKTCAYDSVLFTSNACLRYAAKRVRVLIDKEKTVATPASGQPRQKGYKFPVGTTEFGKAIR</sequence>
<evidence type="ECO:0000313" key="2">
    <source>
        <dbReference type="Proteomes" id="UP000315783"/>
    </source>
</evidence>
<accession>A0A545VLR0</accession>
<keyword evidence="2" id="KW-1185">Reference proteome</keyword>
<name>A0A545VLR0_9HYPO</name>